<feature type="transmembrane region" description="Helical" evidence="7">
    <location>
        <begin position="300"/>
        <end position="319"/>
    </location>
</feature>
<feature type="transmembrane region" description="Helical" evidence="7">
    <location>
        <begin position="171"/>
        <end position="188"/>
    </location>
</feature>
<proteinExistence type="predicted"/>
<keyword evidence="5 7" id="KW-1133">Transmembrane helix</keyword>
<evidence type="ECO:0000256" key="3">
    <source>
        <dbReference type="ARBA" id="ARBA00022679"/>
    </source>
</evidence>
<evidence type="ECO:0000256" key="4">
    <source>
        <dbReference type="ARBA" id="ARBA00022692"/>
    </source>
</evidence>
<dbReference type="GO" id="GO:0044038">
    <property type="term" value="P:cell wall macromolecule biosynthetic process"/>
    <property type="evidence" value="ECO:0007669"/>
    <property type="project" value="TreeGrafter"/>
</dbReference>
<dbReference type="CDD" id="cd06853">
    <property type="entry name" value="GT_WecA_like"/>
    <property type="match status" value="1"/>
</dbReference>
<reference evidence="8 9" key="1">
    <citation type="submission" date="2016-10" db="EMBL/GenBank/DDBJ databases">
        <authorList>
            <person name="de Groot N.N."/>
        </authorList>
    </citation>
    <scope>NUCLEOTIDE SEQUENCE [LARGE SCALE GENOMIC DNA]</scope>
    <source>
        <strain evidence="8 9">OK461</strain>
    </source>
</reference>
<feature type="transmembrane region" description="Helical" evidence="7">
    <location>
        <begin position="6"/>
        <end position="27"/>
    </location>
</feature>
<dbReference type="AlphaFoldDB" id="A0A1I2RIR8"/>
<dbReference type="GO" id="GO:0071555">
    <property type="term" value="P:cell wall organization"/>
    <property type="evidence" value="ECO:0007669"/>
    <property type="project" value="TreeGrafter"/>
</dbReference>
<gene>
    <name evidence="8" type="ORF">SAMN02787118_119169</name>
</gene>
<dbReference type="Pfam" id="PF00953">
    <property type="entry name" value="Glycos_transf_4"/>
    <property type="match status" value="1"/>
</dbReference>
<dbReference type="EMBL" id="FONR01000019">
    <property type="protein sequence ID" value="SFG37666.1"/>
    <property type="molecule type" value="Genomic_DNA"/>
</dbReference>
<name>A0A1I2RIR8_9ACTN</name>
<dbReference type="InterPro" id="IPR000715">
    <property type="entry name" value="Glycosyl_transferase_4"/>
</dbReference>
<feature type="transmembrane region" description="Helical" evidence="7">
    <location>
        <begin position="200"/>
        <end position="219"/>
    </location>
</feature>
<evidence type="ECO:0000313" key="8">
    <source>
        <dbReference type="EMBL" id="SFG37666.1"/>
    </source>
</evidence>
<dbReference type="GO" id="GO:0016780">
    <property type="term" value="F:phosphotransferase activity, for other substituted phosphate groups"/>
    <property type="evidence" value="ECO:0007669"/>
    <property type="project" value="InterPro"/>
</dbReference>
<protein>
    <submittedName>
        <fullName evidence="8">UDP-GlcNAc:undecaprenyl-phosphate GlcNAc-1-phosphate transferase</fullName>
    </submittedName>
</protein>
<dbReference type="OrthoDB" id="5178981at2"/>
<feature type="transmembrane region" description="Helical" evidence="7">
    <location>
        <begin position="39"/>
        <end position="58"/>
    </location>
</feature>
<evidence type="ECO:0000256" key="5">
    <source>
        <dbReference type="ARBA" id="ARBA00022989"/>
    </source>
</evidence>
<organism evidence="8 9">
    <name type="scientific">Streptomyces mirabilis</name>
    <dbReference type="NCBI Taxonomy" id="68239"/>
    <lineage>
        <taxon>Bacteria</taxon>
        <taxon>Bacillati</taxon>
        <taxon>Actinomycetota</taxon>
        <taxon>Actinomycetes</taxon>
        <taxon>Kitasatosporales</taxon>
        <taxon>Streptomycetaceae</taxon>
        <taxon>Streptomyces</taxon>
    </lineage>
</organism>
<dbReference type="GO" id="GO:0009103">
    <property type="term" value="P:lipopolysaccharide biosynthetic process"/>
    <property type="evidence" value="ECO:0007669"/>
    <property type="project" value="TreeGrafter"/>
</dbReference>
<feature type="transmembrane region" description="Helical" evidence="7">
    <location>
        <begin position="122"/>
        <end position="139"/>
    </location>
</feature>
<feature type="transmembrane region" description="Helical" evidence="7">
    <location>
        <begin position="275"/>
        <end position="294"/>
    </location>
</feature>
<evidence type="ECO:0000256" key="6">
    <source>
        <dbReference type="ARBA" id="ARBA00023136"/>
    </source>
</evidence>
<keyword evidence="6 7" id="KW-0472">Membrane</keyword>
<keyword evidence="2" id="KW-1003">Cell membrane</keyword>
<dbReference type="Proteomes" id="UP000181942">
    <property type="component" value="Unassembled WGS sequence"/>
</dbReference>
<evidence type="ECO:0000256" key="7">
    <source>
        <dbReference type="SAM" id="Phobius"/>
    </source>
</evidence>
<dbReference type="RefSeq" id="WP_075031767.1">
    <property type="nucleotide sequence ID" value="NZ_FONR01000019.1"/>
</dbReference>
<keyword evidence="4 7" id="KW-0812">Transmembrane</keyword>
<evidence type="ECO:0000256" key="1">
    <source>
        <dbReference type="ARBA" id="ARBA00004651"/>
    </source>
</evidence>
<feature type="transmembrane region" description="Helical" evidence="7">
    <location>
        <begin position="225"/>
        <end position="246"/>
    </location>
</feature>
<keyword evidence="3 8" id="KW-0808">Transferase</keyword>
<sequence length="355" mass="35567">MLYGIAAATSALLLAAVLAALLRLLALRLGVVERRRVRVVPLLGGVAVVAVTAFVAGVGDWTDVAPLGPAAGRLLAAGIGVGVLGLVADLWPPPALVRVPLQAAVVTGAAALTVPYDELGPVVGVVAVGWIALATHAFTSLDHADGVMGTVAVVTAFALSGCAAAEVMDGLAALLSVLAAALTGFLMHNWPPARIVPGRCGALFVGFVLTSAAVLVHAGRAAGSSVGAGFALTAVATADAVLVLVSRRRAGRPLLRGAPDHLVHRLRRLGVTPQGAAVVVGVTGFAGALVGMLIDVGWVSATAALWVAGGVGVAVLALLRIPTYGGRHVPAYGSGSTVKTQVRARVQAHLRVSKR</sequence>
<feature type="transmembrane region" description="Helical" evidence="7">
    <location>
        <begin position="70"/>
        <end position="88"/>
    </location>
</feature>
<dbReference type="GO" id="GO:0005886">
    <property type="term" value="C:plasma membrane"/>
    <property type="evidence" value="ECO:0007669"/>
    <property type="project" value="UniProtKB-SubCell"/>
</dbReference>
<dbReference type="PANTHER" id="PTHR22926">
    <property type="entry name" value="PHOSPHO-N-ACETYLMURAMOYL-PENTAPEPTIDE-TRANSFERASE"/>
    <property type="match status" value="1"/>
</dbReference>
<dbReference type="PANTHER" id="PTHR22926:SF3">
    <property type="entry name" value="UNDECAPRENYL-PHOSPHATE ALPHA-N-ACETYLGLUCOSAMINYL 1-PHOSPHATE TRANSFERASE"/>
    <property type="match status" value="1"/>
</dbReference>
<evidence type="ECO:0000313" key="9">
    <source>
        <dbReference type="Proteomes" id="UP000181942"/>
    </source>
</evidence>
<comment type="subcellular location">
    <subcellularLocation>
        <location evidence="1">Cell membrane</location>
        <topology evidence="1">Multi-pass membrane protein</topology>
    </subcellularLocation>
</comment>
<evidence type="ECO:0000256" key="2">
    <source>
        <dbReference type="ARBA" id="ARBA00022475"/>
    </source>
</evidence>
<accession>A0A1I2RIR8</accession>
<feature type="transmembrane region" description="Helical" evidence="7">
    <location>
        <begin position="146"/>
        <end position="165"/>
    </location>
</feature>
<feature type="transmembrane region" description="Helical" evidence="7">
    <location>
        <begin position="95"/>
        <end position="116"/>
    </location>
</feature>